<organism evidence="1 2">
    <name type="scientific">Flavobacterium aurantiibacter</name>
    <dbReference type="NCBI Taxonomy" id="2023067"/>
    <lineage>
        <taxon>Bacteria</taxon>
        <taxon>Pseudomonadati</taxon>
        <taxon>Bacteroidota</taxon>
        <taxon>Flavobacteriia</taxon>
        <taxon>Flavobacteriales</taxon>
        <taxon>Flavobacteriaceae</taxon>
        <taxon>Flavobacterium</taxon>
    </lineage>
</organism>
<dbReference type="AlphaFoldDB" id="A0A255ZYV5"/>
<reference evidence="1 2" key="1">
    <citation type="submission" date="2017-07" db="EMBL/GenBank/DDBJ databases">
        <title>Flavobacterium cyanobacteriorum sp. nov., isolated from cyanobacterial aggregates in a eutrophic lake.</title>
        <authorList>
            <person name="Cai H."/>
        </authorList>
    </citation>
    <scope>NUCLEOTIDE SEQUENCE [LARGE SCALE GENOMIC DNA]</scope>
    <source>
        <strain evidence="1 2">TH167</strain>
    </source>
</reference>
<name>A0A255ZYV5_9FLAO</name>
<gene>
    <name evidence="1" type="ORF">CHX27_05195</name>
</gene>
<evidence type="ECO:0000313" key="2">
    <source>
        <dbReference type="Proteomes" id="UP000216035"/>
    </source>
</evidence>
<sequence>MEVHVRGRSGFPLQGATRYGVSALVLAQLISVAAPKPASIAVSCHGFPLQPLVRKALAKKRCR</sequence>
<keyword evidence="2" id="KW-1185">Reference proteome</keyword>
<proteinExistence type="predicted"/>
<evidence type="ECO:0000313" key="1">
    <source>
        <dbReference type="EMBL" id="OYQ46064.1"/>
    </source>
</evidence>
<accession>A0A255ZYV5</accession>
<comment type="caution">
    <text evidence="1">The sequence shown here is derived from an EMBL/GenBank/DDBJ whole genome shotgun (WGS) entry which is preliminary data.</text>
</comment>
<dbReference type="EMBL" id="NOXX01000172">
    <property type="protein sequence ID" value="OYQ46064.1"/>
    <property type="molecule type" value="Genomic_DNA"/>
</dbReference>
<protein>
    <submittedName>
        <fullName evidence="1">Uncharacterized protein</fullName>
    </submittedName>
</protein>
<dbReference type="Proteomes" id="UP000216035">
    <property type="component" value="Unassembled WGS sequence"/>
</dbReference>